<dbReference type="InterPro" id="IPR045865">
    <property type="entry name" value="ACT-like_dom_sf"/>
</dbReference>
<dbReference type="Proteomes" id="UP001281447">
    <property type="component" value="Unassembled WGS sequence"/>
</dbReference>
<dbReference type="Pfam" id="PF01842">
    <property type="entry name" value="ACT"/>
    <property type="match status" value="1"/>
</dbReference>
<dbReference type="EMBL" id="JAWDIP010000004">
    <property type="protein sequence ID" value="MDY0396566.1"/>
    <property type="molecule type" value="Genomic_DNA"/>
</dbReference>
<feature type="domain" description="ACT" evidence="1">
    <location>
        <begin position="8"/>
        <end position="79"/>
    </location>
</feature>
<gene>
    <name evidence="2" type="ORF">RWE15_22485</name>
</gene>
<keyword evidence="3" id="KW-1185">Reference proteome</keyword>
<reference evidence="2 3" key="1">
    <citation type="submission" date="2023-10" db="EMBL/GenBank/DDBJ databases">
        <title>Virgibacillus halophilus 5B73C genome.</title>
        <authorList>
            <person name="Miliotis G."/>
            <person name="Sengupta P."/>
            <person name="Hameed A."/>
            <person name="Chuvochina M."/>
            <person name="Mcdonagh F."/>
            <person name="Simpson A.C."/>
            <person name="Singh N.K."/>
            <person name="Rekha P.D."/>
            <person name="Raman K."/>
            <person name="Hugenholtz P."/>
            <person name="Venkateswaran K."/>
        </authorList>
    </citation>
    <scope>NUCLEOTIDE SEQUENCE [LARGE SCALE GENOMIC DNA]</scope>
    <source>
        <strain evidence="2 3">5B73C</strain>
    </source>
</reference>
<organism evidence="2 3">
    <name type="scientific">Tigheibacillus halophilus</name>
    <dbReference type="NCBI Taxonomy" id="361280"/>
    <lineage>
        <taxon>Bacteria</taxon>
        <taxon>Bacillati</taxon>
        <taxon>Bacillota</taxon>
        <taxon>Bacilli</taxon>
        <taxon>Bacillales</taxon>
        <taxon>Bacillaceae</taxon>
        <taxon>Tigheibacillus</taxon>
    </lineage>
</organism>
<dbReference type="PROSITE" id="PS51671">
    <property type="entry name" value="ACT"/>
    <property type="match status" value="1"/>
</dbReference>
<accession>A0ABU5CCI2</accession>
<proteinExistence type="predicted"/>
<protein>
    <submittedName>
        <fullName evidence="2">ACT domain-containing protein</fullName>
    </submittedName>
</protein>
<dbReference type="Gene3D" id="3.30.70.260">
    <property type="match status" value="1"/>
</dbReference>
<dbReference type="InterPro" id="IPR002912">
    <property type="entry name" value="ACT_dom"/>
</dbReference>
<evidence type="ECO:0000313" key="2">
    <source>
        <dbReference type="EMBL" id="MDY0396566.1"/>
    </source>
</evidence>
<sequence length="79" mass="8601">MRFLLFYDLFVDIRDQTGALAAVVQILAENQISISNIQILEIREGITGALRITVTSESAQAAAGAILKKKGYEISFTPS</sequence>
<evidence type="ECO:0000313" key="3">
    <source>
        <dbReference type="Proteomes" id="UP001281447"/>
    </source>
</evidence>
<name>A0ABU5CCI2_9BACI</name>
<evidence type="ECO:0000259" key="1">
    <source>
        <dbReference type="PROSITE" id="PS51671"/>
    </source>
</evidence>
<dbReference type="SUPFAM" id="SSF55021">
    <property type="entry name" value="ACT-like"/>
    <property type="match status" value="1"/>
</dbReference>
<comment type="caution">
    <text evidence="2">The sequence shown here is derived from an EMBL/GenBank/DDBJ whole genome shotgun (WGS) entry which is preliminary data.</text>
</comment>